<accession>A0ABD4Z8N9</accession>
<dbReference type="Proteomes" id="UP001529235">
    <property type="component" value="Unassembled WGS sequence"/>
</dbReference>
<gene>
    <name evidence="2" type="ORF">QPL79_08480</name>
</gene>
<sequence length="584" mass="65585">MNSLPAKNIFISIIITLIVFYPLSFLNVLAIDRHSIELGKAASTIVYGSEILKQWIRNVNATLTNTSEVNAALAKKLLQMVYNDTRLALFIGAAQLRALKMFSGEGFYITREDISKLLILFAEKSLENDLGCDKPLSKLILNLYNGYEFCSYNYTDIANLIDYVIETGKGVSANTTARISSKLLLILMLYKGAVSMSRKTFDDLLNDMLVYDSIVLAMFIKNFVSYHPINFDYRISYSNIQYITKSNETSNVIDVNTFEKAIYKLIELIESEKISIKTSEFISMIFLGISTNIGQTLQVLLSNNISISSIEVIASPNQYIVESSKGASSIPNQFFRNGSSPYMISPSQQLMESYMGMGNNGIAEESYISRSRVDSGATSSSVRKSRILSLNFKDYKALEEVVAKSNAISFAETILESNRLSSQSIKDVVIVDSGAKKQFQYGNQMFILFVSTSTLLTFIVFVVIVFSKHNILLAMKKLFVVNRARVFADTKSALGKEDEKTILLHRFWKVLHFVSGKHGVTINNSDTHRDVLSKLVKANPRNIQLIKTAVTKYEVLRYSNMWSGKDLKELSNFLNLLEKDYGLG</sequence>
<evidence type="ECO:0000313" key="2">
    <source>
        <dbReference type="EMBL" id="MDK6029397.1"/>
    </source>
</evidence>
<evidence type="ECO:0000313" key="3">
    <source>
        <dbReference type="Proteomes" id="UP001529235"/>
    </source>
</evidence>
<keyword evidence="1" id="KW-0472">Membrane</keyword>
<evidence type="ECO:0000256" key="1">
    <source>
        <dbReference type="SAM" id="Phobius"/>
    </source>
</evidence>
<comment type="caution">
    <text evidence="2">The sequence shown here is derived from an EMBL/GenBank/DDBJ whole genome shotgun (WGS) entry which is preliminary data.</text>
</comment>
<name>A0ABD4Z8N9_9CREN</name>
<keyword evidence="3" id="KW-1185">Reference proteome</keyword>
<keyword evidence="1" id="KW-1133">Transmembrane helix</keyword>
<protein>
    <recommendedName>
        <fullName evidence="4">DUF4129 domain-containing protein</fullName>
    </recommendedName>
</protein>
<feature type="transmembrane region" description="Helical" evidence="1">
    <location>
        <begin position="445"/>
        <end position="467"/>
    </location>
</feature>
<feature type="transmembrane region" description="Helical" evidence="1">
    <location>
        <begin position="9"/>
        <end position="30"/>
    </location>
</feature>
<dbReference type="AlphaFoldDB" id="A0ABD4Z8N9"/>
<evidence type="ECO:0008006" key="4">
    <source>
        <dbReference type="Google" id="ProtNLM"/>
    </source>
</evidence>
<dbReference type="EMBL" id="JASNVW010000007">
    <property type="protein sequence ID" value="MDK6029397.1"/>
    <property type="molecule type" value="Genomic_DNA"/>
</dbReference>
<dbReference type="RefSeq" id="WP_285274382.1">
    <property type="nucleotide sequence ID" value="NZ_JASNVW010000007.1"/>
</dbReference>
<reference evidence="2 3" key="1">
    <citation type="submission" date="2023-05" db="EMBL/GenBank/DDBJ databases">
        <title>A new hyperthermophilic archaea 'Ignisphaera cupida' sp. nov. and description of the family 'Ignisphaeraceae' fam. nov.</title>
        <authorList>
            <person name="Podosokorskaya O.A."/>
            <person name="Elcheninov A.G."/>
            <person name="Klukina A."/>
            <person name="Merkel A.Y."/>
        </authorList>
    </citation>
    <scope>NUCLEOTIDE SEQUENCE [LARGE SCALE GENOMIC DNA]</scope>
    <source>
        <strain evidence="2 3">4213-co</strain>
    </source>
</reference>
<proteinExistence type="predicted"/>
<keyword evidence="1" id="KW-0812">Transmembrane</keyword>
<organism evidence="2 3">
    <name type="scientific">Ignisphaera cupida</name>
    <dbReference type="NCBI Taxonomy" id="3050454"/>
    <lineage>
        <taxon>Archaea</taxon>
        <taxon>Thermoproteota</taxon>
        <taxon>Thermoprotei</taxon>
        <taxon>Desulfurococcales</taxon>
        <taxon>Desulfurococcaceae</taxon>
        <taxon>Ignisphaera</taxon>
    </lineage>
</organism>